<feature type="domain" description="NADP-dependent oxidoreductase" evidence="2">
    <location>
        <begin position="35"/>
        <end position="331"/>
    </location>
</feature>
<dbReference type="EMBL" id="AWTC01000003">
    <property type="protein sequence ID" value="EST12787.1"/>
    <property type="molecule type" value="Genomic_DNA"/>
</dbReference>
<dbReference type="PANTHER" id="PTHR43364">
    <property type="entry name" value="NADH-SPECIFIC METHYLGLYOXAL REDUCTASE-RELATED"/>
    <property type="match status" value="1"/>
</dbReference>
<evidence type="ECO:0000259" key="2">
    <source>
        <dbReference type="Pfam" id="PF00248"/>
    </source>
</evidence>
<dbReference type="SUPFAM" id="SSF51430">
    <property type="entry name" value="NAD(P)-linked oxidoreductase"/>
    <property type="match status" value="1"/>
</dbReference>
<dbReference type="PRINTS" id="PR00069">
    <property type="entry name" value="ALDKETRDTASE"/>
</dbReference>
<dbReference type="STRING" id="1395513.P343_03805"/>
<dbReference type="Proteomes" id="UP000018296">
    <property type="component" value="Unassembled WGS sequence"/>
</dbReference>
<comment type="caution">
    <text evidence="3">The sequence shown here is derived from an EMBL/GenBank/DDBJ whole genome shotgun (WGS) entry which is preliminary data.</text>
</comment>
<evidence type="ECO:0000313" key="3">
    <source>
        <dbReference type="EMBL" id="EST12787.1"/>
    </source>
</evidence>
<evidence type="ECO:0000313" key="4">
    <source>
        <dbReference type="Proteomes" id="UP000018296"/>
    </source>
</evidence>
<dbReference type="Pfam" id="PF00248">
    <property type="entry name" value="Aldo_ket_red"/>
    <property type="match status" value="1"/>
</dbReference>
<dbReference type="InterPro" id="IPR050523">
    <property type="entry name" value="AKR_Detox_Biosynth"/>
</dbReference>
<sequence length="333" mass="37228">MTRFAIFSTMKIICKEAGDHLDKIQIGQTDMYVNPLGLGTNKIGGYNLFPNLDDETGKKVVQTAIDHDVEMIDTAFMYGLGHSEELIGEVFQQNDRHKVILATKGAQQVSADGTVTLNNTPDFLTKSVDESLKRLQTDYLDIFYIHFPDKDTPKAEAVGALQRLKEAGKLRAIGISNFTLAQVKEANVDGYVDLVENQYNLFQQNAMTDVVSYLNEQHISFVPYEPFAASLLTGRYSLDNLPHFEEGDYRLNIDLYNPDQLKDNVAKADQLKPIASKYDATVAQIVLAWYVKNPQIGPIIPGARTPEQLLANVQCEKIQLSDADYELIAKLFA</sequence>
<dbReference type="Gene3D" id="3.20.20.100">
    <property type="entry name" value="NADP-dependent oxidoreductase domain"/>
    <property type="match status" value="1"/>
</dbReference>
<evidence type="ECO:0000256" key="1">
    <source>
        <dbReference type="ARBA" id="ARBA00023002"/>
    </source>
</evidence>
<organism evidence="3 4">
    <name type="scientific">Sporolactobacillus laevolacticus DSM 442</name>
    <dbReference type="NCBI Taxonomy" id="1395513"/>
    <lineage>
        <taxon>Bacteria</taxon>
        <taxon>Bacillati</taxon>
        <taxon>Bacillota</taxon>
        <taxon>Bacilli</taxon>
        <taxon>Bacillales</taxon>
        <taxon>Sporolactobacillaceae</taxon>
        <taxon>Sporolactobacillus</taxon>
    </lineage>
</organism>
<dbReference type="GO" id="GO:0005829">
    <property type="term" value="C:cytosol"/>
    <property type="evidence" value="ECO:0007669"/>
    <property type="project" value="TreeGrafter"/>
</dbReference>
<dbReference type="PANTHER" id="PTHR43364:SF4">
    <property type="entry name" value="NAD(P)-LINKED OXIDOREDUCTASE SUPERFAMILY PROTEIN"/>
    <property type="match status" value="1"/>
</dbReference>
<dbReference type="eggNOG" id="COG0667">
    <property type="taxonomic scope" value="Bacteria"/>
</dbReference>
<protein>
    <submittedName>
        <fullName evidence="3">Oxidoreductase ion channel protein IolS</fullName>
    </submittedName>
</protein>
<dbReference type="InterPro" id="IPR036812">
    <property type="entry name" value="NAD(P)_OxRdtase_dom_sf"/>
</dbReference>
<gene>
    <name evidence="3" type="ORF">P343_03805</name>
</gene>
<reference evidence="3 4" key="1">
    <citation type="journal article" date="2013" name="Genome Announc.">
        <title>Genome Sequence of Sporolactobacillus laevolacticus DSM442, an Efficient Polymer-Grade D-Lactate Producer from Agricultural Waste Cottonseed as a Nitrogen Source.</title>
        <authorList>
            <person name="Wang H."/>
            <person name="Wang L."/>
            <person name="Ju J."/>
            <person name="Yu B."/>
            <person name="Ma Y."/>
        </authorList>
    </citation>
    <scope>NUCLEOTIDE SEQUENCE [LARGE SCALE GENOMIC DNA]</scope>
    <source>
        <strain evidence="3 4">DSM 442</strain>
    </source>
</reference>
<dbReference type="InterPro" id="IPR020471">
    <property type="entry name" value="AKR"/>
</dbReference>
<dbReference type="GO" id="GO:0016491">
    <property type="term" value="F:oxidoreductase activity"/>
    <property type="evidence" value="ECO:0007669"/>
    <property type="project" value="UniProtKB-KW"/>
</dbReference>
<dbReference type="PATRIC" id="fig|1395513.3.peg.778"/>
<accession>V6IZ74</accession>
<proteinExistence type="predicted"/>
<dbReference type="AlphaFoldDB" id="V6IZ74"/>
<dbReference type="InterPro" id="IPR023210">
    <property type="entry name" value="NADP_OxRdtase_dom"/>
</dbReference>
<keyword evidence="4" id="KW-1185">Reference proteome</keyword>
<keyword evidence="1" id="KW-0560">Oxidoreductase</keyword>
<name>V6IZ74_9BACL</name>